<name>A0A9Q0BRG2_9MUSC</name>
<dbReference type="EMBL" id="JAMKOV010000002">
    <property type="protein sequence ID" value="KAI8042002.1"/>
    <property type="molecule type" value="Genomic_DNA"/>
</dbReference>
<organism evidence="1 2">
    <name type="scientific">Drosophila gunungcola</name>
    <name type="common">fruit fly</name>
    <dbReference type="NCBI Taxonomy" id="103775"/>
    <lineage>
        <taxon>Eukaryota</taxon>
        <taxon>Metazoa</taxon>
        <taxon>Ecdysozoa</taxon>
        <taxon>Arthropoda</taxon>
        <taxon>Hexapoda</taxon>
        <taxon>Insecta</taxon>
        <taxon>Pterygota</taxon>
        <taxon>Neoptera</taxon>
        <taxon>Endopterygota</taxon>
        <taxon>Diptera</taxon>
        <taxon>Brachycera</taxon>
        <taxon>Muscomorpha</taxon>
        <taxon>Ephydroidea</taxon>
        <taxon>Drosophilidae</taxon>
        <taxon>Drosophila</taxon>
        <taxon>Sophophora</taxon>
    </lineage>
</organism>
<sequence length="41" mass="4549">MAITHALTHTYRRTPIAELPPNLLKICSQYSNARGPLPGFV</sequence>
<reference evidence="1" key="1">
    <citation type="journal article" date="2023" name="Genome Biol. Evol.">
        <title>Long-read-based Genome Assembly of Drosophila gunungcola Reveals Fewer Chemosensory Genes in Flower-breeding Species.</title>
        <authorList>
            <person name="Negi A."/>
            <person name="Liao B.Y."/>
            <person name="Yeh S.D."/>
        </authorList>
    </citation>
    <scope>NUCLEOTIDE SEQUENCE</scope>
    <source>
        <strain evidence="1">Sukarami</strain>
    </source>
</reference>
<dbReference type="Proteomes" id="UP001059596">
    <property type="component" value="Unassembled WGS sequence"/>
</dbReference>
<comment type="caution">
    <text evidence="1">The sequence shown here is derived from an EMBL/GenBank/DDBJ whole genome shotgun (WGS) entry which is preliminary data.</text>
</comment>
<feature type="non-terminal residue" evidence="1">
    <location>
        <position position="41"/>
    </location>
</feature>
<keyword evidence="2" id="KW-1185">Reference proteome</keyword>
<accession>A0A9Q0BRG2</accession>
<gene>
    <name evidence="1" type="ORF">M5D96_003302</name>
</gene>
<evidence type="ECO:0000313" key="1">
    <source>
        <dbReference type="EMBL" id="KAI8042002.1"/>
    </source>
</evidence>
<protein>
    <submittedName>
        <fullName evidence="1">Uncharacterized protein</fullName>
    </submittedName>
</protein>
<proteinExistence type="predicted"/>
<evidence type="ECO:0000313" key="2">
    <source>
        <dbReference type="Proteomes" id="UP001059596"/>
    </source>
</evidence>
<dbReference type="AlphaFoldDB" id="A0A9Q0BRG2"/>